<dbReference type="GO" id="GO:0015366">
    <property type="term" value="F:malate:proton symporter activity"/>
    <property type="evidence" value="ECO:0007669"/>
    <property type="project" value="TreeGrafter"/>
</dbReference>
<dbReference type="PROSITE" id="PS00713">
    <property type="entry name" value="NA_DICARBOXYL_SYMP_1"/>
    <property type="match status" value="1"/>
</dbReference>
<keyword evidence="6 10" id="KW-1133">Transmembrane helix</keyword>
<dbReference type="GO" id="GO:0015138">
    <property type="term" value="F:fumarate transmembrane transporter activity"/>
    <property type="evidence" value="ECO:0007669"/>
    <property type="project" value="TreeGrafter"/>
</dbReference>
<dbReference type="RefSeq" id="WP_062129392.1">
    <property type="nucleotide sequence ID" value="NZ_LRBG01000013.1"/>
</dbReference>
<comment type="function">
    <text evidence="8">Responsible for the transport of dicarboxylates such as succinate, fumarate, and malate from the periplasm across the membrane.</text>
</comment>
<name>A0A149PQL9_9BURK</name>
<reference evidence="11 12" key="1">
    <citation type="journal article" date="2015" name="Int. J. Syst. Evol. Microbiol.">
        <title>Burkholderia monticola sp. nov., isolated from mountain soil.</title>
        <authorList>
            <person name="Baek I."/>
            <person name="Seo B."/>
            <person name="Lee I."/>
            <person name="Yi H."/>
            <person name="Chun J."/>
        </authorList>
    </citation>
    <scope>NUCLEOTIDE SEQUENCE [LARGE SCALE GENOMIC DNA]</scope>
    <source>
        <strain evidence="11 12">JC2948</strain>
    </source>
</reference>
<feature type="region of interest" description="Disordered" evidence="9">
    <location>
        <begin position="421"/>
        <end position="449"/>
    </location>
</feature>
<feature type="transmembrane region" description="Helical" evidence="10">
    <location>
        <begin position="12"/>
        <end position="32"/>
    </location>
</feature>
<dbReference type="EMBL" id="LRBG01000013">
    <property type="protein sequence ID" value="KXU87259.1"/>
    <property type="molecule type" value="Genomic_DNA"/>
</dbReference>
<evidence type="ECO:0000256" key="7">
    <source>
        <dbReference type="ARBA" id="ARBA00023136"/>
    </source>
</evidence>
<dbReference type="GO" id="GO:0005886">
    <property type="term" value="C:plasma membrane"/>
    <property type="evidence" value="ECO:0007669"/>
    <property type="project" value="UniProtKB-SubCell"/>
</dbReference>
<proteinExistence type="predicted"/>
<evidence type="ECO:0000256" key="2">
    <source>
        <dbReference type="ARBA" id="ARBA00022448"/>
    </source>
</evidence>
<comment type="caution">
    <text evidence="11">The sequence shown here is derived from an EMBL/GenBank/DDBJ whole genome shotgun (WGS) entry which is preliminary data.</text>
</comment>
<feature type="compositionally biased region" description="Basic and acidic residues" evidence="9">
    <location>
        <begin position="425"/>
        <end position="440"/>
    </location>
</feature>
<dbReference type="AlphaFoldDB" id="A0A149PQL9"/>
<keyword evidence="5" id="KW-0769">Symport</keyword>
<dbReference type="FunFam" id="1.10.3860.10:FF:000001">
    <property type="entry name" value="C4-dicarboxylate transport protein"/>
    <property type="match status" value="1"/>
</dbReference>
<evidence type="ECO:0000256" key="6">
    <source>
        <dbReference type="ARBA" id="ARBA00022989"/>
    </source>
</evidence>
<dbReference type="SUPFAM" id="SSF118215">
    <property type="entry name" value="Proton glutamate symport protein"/>
    <property type="match status" value="1"/>
</dbReference>
<evidence type="ECO:0000256" key="4">
    <source>
        <dbReference type="ARBA" id="ARBA00022692"/>
    </source>
</evidence>
<feature type="transmembrane region" description="Helical" evidence="10">
    <location>
        <begin position="221"/>
        <end position="250"/>
    </location>
</feature>
<evidence type="ECO:0000313" key="12">
    <source>
        <dbReference type="Proteomes" id="UP000075613"/>
    </source>
</evidence>
<dbReference type="STRING" id="1399968.CI15_16410"/>
<evidence type="ECO:0000256" key="5">
    <source>
        <dbReference type="ARBA" id="ARBA00022847"/>
    </source>
</evidence>
<protein>
    <submittedName>
        <fullName evidence="11">C4-dicarboxylate transporter</fullName>
    </submittedName>
</protein>
<keyword evidence="12" id="KW-1185">Reference proteome</keyword>
<comment type="subcellular location">
    <subcellularLocation>
        <location evidence="1">Cell membrane</location>
        <topology evidence="1">Multi-pass membrane protein</topology>
    </subcellularLocation>
</comment>
<dbReference type="PANTHER" id="PTHR42865:SF1">
    <property type="entry name" value="AEROBIC C4-DICARBOXYLATE TRANSPORT PROTEIN"/>
    <property type="match status" value="1"/>
</dbReference>
<dbReference type="OrthoDB" id="9766690at2"/>
<feature type="transmembrane region" description="Helical" evidence="10">
    <location>
        <begin position="38"/>
        <end position="56"/>
    </location>
</feature>
<accession>A0A149PQL9</accession>
<keyword evidence="3" id="KW-1003">Cell membrane</keyword>
<organism evidence="11 12">
    <name type="scientific">Paraburkholderia monticola</name>
    <dbReference type="NCBI Taxonomy" id="1399968"/>
    <lineage>
        <taxon>Bacteria</taxon>
        <taxon>Pseudomonadati</taxon>
        <taxon>Pseudomonadota</taxon>
        <taxon>Betaproteobacteria</taxon>
        <taxon>Burkholderiales</taxon>
        <taxon>Burkholderiaceae</taxon>
        <taxon>Paraburkholderia</taxon>
    </lineage>
</organism>
<evidence type="ECO:0000256" key="9">
    <source>
        <dbReference type="SAM" id="MobiDB-lite"/>
    </source>
</evidence>
<dbReference type="PRINTS" id="PR00173">
    <property type="entry name" value="EDTRNSPORT"/>
</dbReference>
<dbReference type="PANTHER" id="PTHR42865">
    <property type="entry name" value="PROTON/GLUTAMATE-ASPARTATE SYMPORTER"/>
    <property type="match status" value="1"/>
</dbReference>
<dbReference type="GO" id="GO:0015141">
    <property type="term" value="F:succinate transmembrane transporter activity"/>
    <property type="evidence" value="ECO:0007669"/>
    <property type="project" value="TreeGrafter"/>
</dbReference>
<dbReference type="GO" id="GO:0070778">
    <property type="term" value="P:L-aspartate transmembrane transport"/>
    <property type="evidence" value="ECO:0007669"/>
    <property type="project" value="TreeGrafter"/>
</dbReference>
<sequence>MAQLKKLHIQVLLALILAVLVGIFAPTFAIAMKPLGDVFIGLLRMLLAPIVFCTVVHGMSHVQDMRKLGRLGAKTLIYFEVVSTLGLFVGLVLVNVFKPGAGMHAVHLESSGKIAQFAESAAHLSVADFLLGIVPTTLVGAFATGNILQVLFIAILAGIALNLAVGRDSILLKGIGEGQRVLFTILGFIMRLAPIGAFGAMANAVGSYGGATLLYLMKLVLLYWAGSIGFVLIVFGGITASCGVSIFALLRMIREELLLVFGTASGEVAFPRLVQKLQQAGCDEMVVGFVLPAGYSFNLDGTGIYMAMAVGFIAQATDTPFSIGQQIALLGVLMLTSKGGTTVAGGAFIKLAATMESVRVLPLGGLGLLFGIDRLMATATALTNMIGNAVAVLALAKWEGAFDIDTFRAYQASGSELLVQPVSKPVHEPRVDDADTEPARRPPALASNK</sequence>
<feature type="transmembrane region" description="Helical" evidence="10">
    <location>
        <begin position="181"/>
        <end position="201"/>
    </location>
</feature>
<keyword evidence="4 10" id="KW-0812">Transmembrane</keyword>
<dbReference type="Gene3D" id="1.10.3860.10">
    <property type="entry name" value="Sodium:dicarboxylate symporter"/>
    <property type="match status" value="1"/>
</dbReference>
<dbReference type="Proteomes" id="UP000075613">
    <property type="component" value="Unassembled WGS sequence"/>
</dbReference>
<dbReference type="InterPro" id="IPR036458">
    <property type="entry name" value="Na:dicarbo_symporter_sf"/>
</dbReference>
<dbReference type="InterPro" id="IPR018107">
    <property type="entry name" value="Na-dicarboxylate_symporter_CS"/>
</dbReference>
<feature type="transmembrane region" description="Helical" evidence="10">
    <location>
        <begin position="138"/>
        <end position="161"/>
    </location>
</feature>
<keyword evidence="2" id="KW-0813">Transport</keyword>
<evidence type="ECO:0000313" key="11">
    <source>
        <dbReference type="EMBL" id="KXU87259.1"/>
    </source>
</evidence>
<gene>
    <name evidence="11" type="ORF">CI15_16410</name>
</gene>
<evidence type="ECO:0000256" key="10">
    <source>
        <dbReference type="SAM" id="Phobius"/>
    </source>
</evidence>
<evidence type="ECO:0000256" key="1">
    <source>
        <dbReference type="ARBA" id="ARBA00004651"/>
    </source>
</evidence>
<keyword evidence="7 10" id="KW-0472">Membrane</keyword>
<evidence type="ECO:0000256" key="8">
    <source>
        <dbReference type="ARBA" id="ARBA00053346"/>
    </source>
</evidence>
<dbReference type="InterPro" id="IPR001991">
    <property type="entry name" value="Na-dicarboxylate_symporter"/>
</dbReference>
<feature type="transmembrane region" description="Helical" evidence="10">
    <location>
        <begin position="76"/>
        <end position="97"/>
    </location>
</feature>
<dbReference type="Pfam" id="PF00375">
    <property type="entry name" value="SDF"/>
    <property type="match status" value="1"/>
</dbReference>
<evidence type="ECO:0000256" key="3">
    <source>
        <dbReference type="ARBA" id="ARBA00022475"/>
    </source>
</evidence>